<dbReference type="PANTHER" id="PTHR12231">
    <property type="entry name" value="CTX-RELATED TYPE I TRANSMEMBRANE PROTEIN"/>
    <property type="match status" value="1"/>
</dbReference>
<dbReference type="SUPFAM" id="SSF48726">
    <property type="entry name" value="Immunoglobulin"/>
    <property type="match status" value="2"/>
</dbReference>
<keyword evidence="5" id="KW-0812">Transmembrane</keyword>
<feature type="transmembrane region" description="Helical" evidence="5">
    <location>
        <begin position="255"/>
        <end position="279"/>
    </location>
</feature>
<evidence type="ECO:0000313" key="7">
    <source>
        <dbReference type="EMBL" id="CAG2187608.1"/>
    </source>
</evidence>
<dbReference type="InterPro" id="IPR051170">
    <property type="entry name" value="Neural/epithelial_adhesion"/>
</dbReference>
<feature type="transmembrane region" description="Helical" evidence="5">
    <location>
        <begin position="222"/>
        <end position="243"/>
    </location>
</feature>
<dbReference type="EMBL" id="CAJPWZ010000175">
    <property type="protein sequence ID" value="CAG2187608.1"/>
    <property type="molecule type" value="Genomic_DNA"/>
</dbReference>
<dbReference type="GO" id="GO:0043005">
    <property type="term" value="C:neuron projection"/>
    <property type="evidence" value="ECO:0007669"/>
    <property type="project" value="TreeGrafter"/>
</dbReference>
<reference evidence="7" key="1">
    <citation type="submission" date="2021-03" db="EMBL/GenBank/DDBJ databases">
        <authorList>
            <person name="Bekaert M."/>
        </authorList>
    </citation>
    <scope>NUCLEOTIDE SEQUENCE</scope>
</reference>
<dbReference type="InterPro" id="IPR013783">
    <property type="entry name" value="Ig-like_fold"/>
</dbReference>
<dbReference type="InterPro" id="IPR007110">
    <property type="entry name" value="Ig-like_dom"/>
</dbReference>
<dbReference type="InterPro" id="IPR036179">
    <property type="entry name" value="Ig-like_dom_sf"/>
</dbReference>
<keyword evidence="8" id="KW-1185">Reference proteome</keyword>
<keyword evidence="2" id="KW-0677">Repeat</keyword>
<keyword evidence="3" id="KW-1015">Disulfide bond</keyword>
<comment type="caution">
    <text evidence="7">The sequence shown here is derived from an EMBL/GenBank/DDBJ whole genome shotgun (WGS) entry which is preliminary data.</text>
</comment>
<dbReference type="InterPro" id="IPR003598">
    <property type="entry name" value="Ig_sub2"/>
</dbReference>
<dbReference type="OrthoDB" id="10012075at2759"/>
<evidence type="ECO:0000256" key="1">
    <source>
        <dbReference type="ARBA" id="ARBA00022729"/>
    </source>
</evidence>
<dbReference type="PANTHER" id="PTHR12231:SF253">
    <property type="entry name" value="DPR-INTERACTING PROTEIN ETA, ISOFORM B-RELATED"/>
    <property type="match status" value="1"/>
</dbReference>
<dbReference type="SMART" id="SM00409">
    <property type="entry name" value="IG"/>
    <property type="match status" value="2"/>
</dbReference>
<evidence type="ECO:0000259" key="6">
    <source>
        <dbReference type="PROSITE" id="PS50835"/>
    </source>
</evidence>
<organism evidence="7 8">
    <name type="scientific">Mytilus edulis</name>
    <name type="common">Blue mussel</name>
    <dbReference type="NCBI Taxonomy" id="6550"/>
    <lineage>
        <taxon>Eukaryota</taxon>
        <taxon>Metazoa</taxon>
        <taxon>Spiralia</taxon>
        <taxon>Lophotrochozoa</taxon>
        <taxon>Mollusca</taxon>
        <taxon>Bivalvia</taxon>
        <taxon>Autobranchia</taxon>
        <taxon>Pteriomorphia</taxon>
        <taxon>Mytilida</taxon>
        <taxon>Mytiloidea</taxon>
        <taxon>Mytilidae</taxon>
        <taxon>Mytilinae</taxon>
        <taxon>Mytilus</taxon>
    </lineage>
</organism>
<evidence type="ECO:0000256" key="4">
    <source>
        <dbReference type="ARBA" id="ARBA00023319"/>
    </source>
</evidence>
<evidence type="ECO:0000256" key="5">
    <source>
        <dbReference type="SAM" id="Phobius"/>
    </source>
</evidence>
<keyword evidence="1" id="KW-0732">Signal</keyword>
<evidence type="ECO:0000256" key="2">
    <source>
        <dbReference type="ARBA" id="ARBA00022737"/>
    </source>
</evidence>
<sequence>MTVTIVTAVPPLKAVIWSRNGQTLFGSRYSDGNTNTPSLSINNITASDDGKPFIRMSGNNVAGIGSTVNLEGLITSKPNIRNTIWKRAYQNTSVVIDFTNGSKFGRSGTLFHPILTITNLQRADEGLYLCAASHDFSEGVGKISVSIGVVPLVSREETDYQGTVGNDIQLNCSYDSNPQAMFLYWLKNGTRINLDLQREKYTKSNVSYPDLTIYNVQLNDTGIYVCCVGNVIGVGCSAYIKLLIKDTKEETSIDLYPVIIGTVAGLIIFVLACICFIKVEGNCNENRDSDHVYKTLSIYNAIYDYSVTTDARKSSHCYEDIDILNKDV</sequence>
<dbReference type="Pfam" id="PF13927">
    <property type="entry name" value="Ig_3"/>
    <property type="match status" value="1"/>
</dbReference>
<protein>
    <recommendedName>
        <fullName evidence="6">Ig-like domain-containing protein</fullName>
    </recommendedName>
</protein>
<name>A0A8S3PV25_MYTED</name>
<dbReference type="Proteomes" id="UP000683360">
    <property type="component" value="Unassembled WGS sequence"/>
</dbReference>
<feature type="domain" description="Ig-like" evidence="6">
    <location>
        <begin position="52"/>
        <end position="146"/>
    </location>
</feature>
<evidence type="ECO:0000256" key="3">
    <source>
        <dbReference type="ARBA" id="ARBA00023157"/>
    </source>
</evidence>
<dbReference type="Gene3D" id="2.60.40.10">
    <property type="entry name" value="Immunoglobulins"/>
    <property type="match status" value="2"/>
</dbReference>
<proteinExistence type="predicted"/>
<dbReference type="AlphaFoldDB" id="A0A8S3PV25"/>
<gene>
    <name evidence="7" type="ORF">MEDL_3078</name>
</gene>
<dbReference type="PROSITE" id="PS50835">
    <property type="entry name" value="IG_LIKE"/>
    <property type="match status" value="2"/>
</dbReference>
<feature type="domain" description="Ig-like" evidence="6">
    <location>
        <begin position="151"/>
        <end position="230"/>
    </location>
</feature>
<evidence type="ECO:0000313" key="8">
    <source>
        <dbReference type="Proteomes" id="UP000683360"/>
    </source>
</evidence>
<dbReference type="SMART" id="SM00408">
    <property type="entry name" value="IGc2"/>
    <property type="match status" value="2"/>
</dbReference>
<keyword evidence="5" id="KW-0472">Membrane</keyword>
<dbReference type="CDD" id="cd00096">
    <property type="entry name" value="Ig"/>
    <property type="match status" value="1"/>
</dbReference>
<keyword evidence="4" id="KW-0393">Immunoglobulin domain</keyword>
<keyword evidence="5" id="KW-1133">Transmembrane helix</keyword>
<accession>A0A8S3PV25</accession>
<dbReference type="InterPro" id="IPR003599">
    <property type="entry name" value="Ig_sub"/>
</dbReference>